<dbReference type="InterPro" id="IPR029016">
    <property type="entry name" value="GAF-like_dom_sf"/>
</dbReference>
<dbReference type="GO" id="GO:0000155">
    <property type="term" value="F:phosphorelay sensor kinase activity"/>
    <property type="evidence" value="ECO:0007669"/>
    <property type="project" value="InterPro"/>
</dbReference>
<dbReference type="InterPro" id="IPR003018">
    <property type="entry name" value="GAF"/>
</dbReference>
<dbReference type="CDD" id="cd00082">
    <property type="entry name" value="HisKA"/>
    <property type="match status" value="1"/>
</dbReference>
<feature type="domain" description="Histidine kinase" evidence="6">
    <location>
        <begin position="399"/>
        <end position="618"/>
    </location>
</feature>
<evidence type="ECO:0000256" key="3">
    <source>
        <dbReference type="ARBA" id="ARBA00022553"/>
    </source>
</evidence>
<evidence type="ECO:0000259" key="6">
    <source>
        <dbReference type="PROSITE" id="PS50109"/>
    </source>
</evidence>
<dbReference type="Gene3D" id="3.30.565.10">
    <property type="entry name" value="Histidine kinase-like ATPase, C-terminal domain"/>
    <property type="match status" value="1"/>
</dbReference>
<dbReference type="CDD" id="cd00075">
    <property type="entry name" value="HATPase"/>
    <property type="match status" value="1"/>
</dbReference>
<evidence type="ECO:0000256" key="5">
    <source>
        <dbReference type="ARBA" id="ARBA00022777"/>
    </source>
</evidence>
<dbReference type="InterPro" id="IPR003594">
    <property type="entry name" value="HATPase_dom"/>
</dbReference>
<dbReference type="SUPFAM" id="SSF47384">
    <property type="entry name" value="Homodimeric domain of signal transducing histidine kinase"/>
    <property type="match status" value="1"/>
</dbReference>
<dbReference type="PROSITE" id="PS50109">
    <property type="entry name" value="HIS_KIN"/>
    <property type="match status" value="1"/>
</dbReference>
<dbReference type="InterPro" id="IPR005467">
    <property type="entry name" value="His_kinase_dom"/>
</dbReference>
<dbReference type="Gene3D" id="3.30.450.40">
    <property type="match status" value="2"/>
</dbReference>
<dbReference type="Pfam" id="PF13185">
    <property type="entry name" value="GAF_2"/>
    <property type="match status" value="1"/>
</dbReference>
<dbReference type="EMBL" id="QUMU01000014">
    <property type="protein sequence ID" value="REG24489.1"/>
    <property type="molecule type" value="Genomic_DNA"/>
</dbReference>
<reference evidence="7 9" key="1">
    <citation type="submission" date="2015-05" db="EMBL/GenBank/DDBJ databases">
        <title>Genome assembly of Archangium gephyra DSM 2261.</title>
        <authorList>
            <person name="Sharma G."/>
            <person name="Subramanian S."/>
        </authorList>
    </citation>
    <scope>NUCLEOTIDE SEQUENCE [LARGE SCALE GENOMIC DNA]</scope>
    <source>
        <strain evidence="7 9">DSM 2261</strain>
    </source>
</reference>
<keyword evidence="5 7" id="KW-0418">Kinase</keyword>
<dbReference type="GO" id="GO:0009927">
    <property type="term" value="F:histidine phosphotransfer kinase activity"/>
    <property type="evidence" value="ECO:0007669"/>
    <property type="project" value="TreeGrafter"/>
</dbReference>
<keyword evidence="10" id="KW-1185">Reference proteome</keyword>
<dbReference type="AlphaFoldDB" id="A0AAC8Q5Q7"/>
<dbReference type="Proteomes" id="UP000256345">
    <property type="component" value="Unassembled WGS sequence"/>
</dbReference>
<keyword evidence="4" id="KW-0808">Transferase</keyword>
<dbReference type="Pfam" id="PF02518">
    <property type="entry name" value="HATPase_c"/>
    <property type="match status" value="1"/>
</dbReference>
<evidence type="ECO:0000313" key="10">
    <source>
        <dbReference type="Proteomes" id="UP000256345"/>
    </source>
</evidence>
<dbReference type="SMART" id="SM00065">
    <property type="entry name" value="GAF"/>
    <property type="match status" value="2"/>
</dbReference>
<dbReference type="KEGG" id="age:AA314_02820"/>
<dbReference type="SUPFAM" id="SSF55874">
    <property type="entry name" value="ATPase domain of HSP90 chaperone/DNA topoisomerase II/histidine kinase"/>
    <property type="match status" value="1"/>
</dbReference>
<dbReference type="SMART" id="SM00387">
    <property type="entry name" value="HATPase_c"/>
    <property type="match status" value="1"/>
</dbReference>
<evidence type="ECO:0000313" key="9">
    <source>
        <dbReference type="Proteomes" id="UP000035579"/>
    </source>
</evidence>
<dbReference type="GO" id="GO:0005886">
    <property type="term" value="C:plasma membrane"/>
    <property type="evidence" value="ECO:0007669"/>
    <property type="project" value="TreeGrafter"/>
</dbReference>
<proteinExistence type="predicted"/>
<sequence>MEEGSPANVEAGPSRSFREREPAWRHLDHLYEISKRLAALEEVERTFAEVMTLASRAHPLRTALLLVGLDAGGEALLDRPVVTGWRAEDVPAARLTLAAKQAASTYAWMVGEPAVEPQYELEAGVGGAGSWVLPEPPVRAEPAFITLPLVAKGFTFGTLQVESDGVLAEEGLAFLDAVANQFALALDRHYALRREIRLRERAELFERVQRDLLQRERLAHQVAEEAHRRQAFLAEASALLAGSLDYRTSLPNLARLLVPAWADCCAMDLLGPTGAERIAMMAAEPAGHPLGSASFVGQVLASHPWVAFTASPENLPEGHLAVERAEWTGFPSNLRLLIRVRGRTLGALSLISARPERYGPADVTLFETLAQRIATAVDSALLFQQAQEAVRWREELLAVVSHDIKTPLLVVRMNAEMLLHASRPPGEERRRHGRRQLEIILQAAGQMRDLIGGILDRARLQGMPMPLALQPWSVDELFRQAADVLRPLALNKSQDLVVEVGPGLPSVRADRDRVLQVLGNLVGNALKFTPAGGTVTLRARKVDGMVRISVKDNGPGIAPEDVPHLFERFWRASGVNERGTGLGLSIVKSIVEAHGGSLWVETQLGMGSTFFFTLPAAEP</sequence>
<evidence type="ECO:0000313" key="7">
    <source>
        <dbReference type="EMBL" id="AKJ01194.1"/>
    </source>
</evidence>
<dbReference type="RefSeq" id="WP_053066372.1">
    <property type="nucleotide sequence ID" value="NZ_CP011509.1"/>
</dbReference>
<dbReference type="PANTHER" id="PTHR43047:SF72">
    <property type="entry name" value="OSMOSENSING HISTIDINE PROTEIN KINASE SLN1"/>
    <property type="match status" value="1"/>
</dbReference>
<name>A0AAC8Q5Q7_9BACT</name>
<comment type="catalytic activity">
    <reaction evidence="1">
        <text>ATP + protein L-histidine = ADP + protein N-phospho-L-histidine.</text>
        <dbReference type="EC" id="2.7.13.3"/>
    </reaction>
</comment>
<dbReference type="SMART" id="SM00388">
    <property type="entry name" value="HisKA"/>
    <property type="match status" value="1"/>
</dbReference>
<dbReference type="InterPro" id="IPR003661">
    <property type="entry name" value="HisK_dim/P_dom"/>
</dbReference>
<dbReference type="Pfam" id="PF00512">
    <property type="entry name" value="HisKA"/>
    <property type="match status" value="1"/>
</dbReference>
<gene>
    <name evidence="7" type="ORF">AA314_02820</name>
    <name evidence="8" type="ORF">ATI61_11497</name>
</gene>
<dbReference type="EMBL" id="CP011509">
    <property type="protein sequence ID" value="AKJ01194.1"/>
    <property type="molecule type" value="Genomic_DNA"/>
</dbReference>
<protein>
    <recommendedName>
        <fullName evidence="2">histidine kinase</fullName>
        <ecNumber evidence="2">2.7.13.3</ecNumber>
    </recommendedName>
</protein>
<evidence type="ECO:0000256" key="4">
    <source>
        <dbReference type="ARBA" id="ARBA00022679"/>
    </source>
</evidence>
<dbReference type="PRINTS" id="PR00344">
    <property type="entry name" value="BCTRLSENSOR"/>
</dbReference>
<dbReference type="InterPro" id="IPR036890">
    <property type="entry name" value="HATPase_C_sf"/>
</dbReference>
<evidence type="ECO:0000313" key="8">
    <source>
        <dbReference type="EMBL" id="REG24489.1"/>
    </source>
</evidence>
<dbReference type="InterPro" id="IPR036097">
    <property type="entry name" value="HisK_dim/P_sf"/>
</dbReference>
<keyword evidence="3" id="KW-0597">Phosphoprotein</keyword>
<evidence type="ECO:0000256" key="1">
    <source>
        <dbReference type="ARBA" id="ARBA00000085"/>
    </source>
</evidence>
<reference evidence="8 10" key="2">
    <citation type="submission" date="2018-08" db="EMBL/GenBank/DDBJ databases">
        <title>Genomic Encyclopedia of Archaeal and Bacterial Type Strains, Phase II (KMG-II): from individual species to whole genera.</title>
        <authorList>
            <person name="Goeker M."/>
        </authorList>
    </citation>
    <scope>NUCLEOTIDE SEQUENCE [LARGE SCALE GENOMIC DNA]</scope>
    <source>
        <strain evidence="8 10">DSM 2261</strain>
    </source>
</reference>
<dbReference type="FunFam" id="3.30.565.10:FF:000006">
    <property type="entry name" value="Sensor histidine kinase WalK"/>
    <property type="match status" value="1"/>
</dbReference>
<dbReference type="EC" id="2.7.13.3" evidence="2"/>
<dbReference type="PANTHER" id="PTHR43047">
    <property type="entry name" value="TWO-COMPONENT HISTIDINE PROTEIN KINASE"/>
    <property type="match status" value="1"/>
</dbReference>
<dbReference type="InterPro" id="IPR004358">
    <property type="entry name" value="Sig_transdc_His_kin-like_C"/>
</dbReference>
<accession>A0AAC8Q5Q7</accession>
<dbReference type="Gene3D" id="1.10.287.130">
    <property type="match status" value="1"/>
</dbReference>
<organism evidence="7 9">
    <name type="scientific">Archangium gephyra</name>
    <dbReference type="NCBI Taxonomy" id="48"/>
    <lineage>
        <taxon>Bacteria</taxon>
        <taxon>Pseudomonadati</taxon>
        <taxon>Myxococcota</taxon>
        <taxon>Myxococcia</taxon>
        <taxon>Myxococcales</taxon>
        <taxon>Cystobacterineae</taxon>
        <taxon>Archangiaceae</taxon>
        <taxon>Archangium</taxon>
    </lineage>
</organism>
<evidence type="ECO:0000256" key="2">
    <source>
        <dbReference type="ARBA" id="ARBA00012438"/>
    </source>
</evidence>
<dbReference type="SUPFAM" id="SSF55781">
    <property type="entry name" value="GAF domain-like"/>
    <property type="match status" value="2"/>
</dbReference>
<dbReference type="Proteomes" id="UP000035579">
    <property type="component" value="Chromosome"/>
</dbReference>